<reference evidence="1" key="1">
    <citation type="submission" date="2018-05" db="EMBL/GenBank/DDBJ databases">
        <authorList>
            <person name="Lanie J.A."/>
            <person name="Ng W.-L."/>
            <person name="Kazmierczak K.M."/>
            <person name="Andrzejewski T.M."/>
            <person name="Davidsen T.M."/>
            <person name="Wayne K.J."/>
            <person name="Tettelin H."/>
            <person name="Glass J.I."/>
            <person name="Rusch D."/>
            <person name="Podicherti R."/>
            <person name="Tsui H.-C.T."/>
            <person name="Winkler M.E."/>
        </authorList>
    </citation>
    <scope>NUCLEOTIDE SEQUENCE</scope>
</reference>
<organism evidence="1">
    <name type="scientific">marine metagenome</name>
    <dbReference type="NCBI Taxonomy" id="408172"/>
    <lineage>
        <taxon>unclassified sequences</taxon>
        <taxon>metagenomes</taxon>
        <taxon>ecological metagenomes</taxon>
    </lineage>
</organism>
<protein>
    <submittedName>
        <fullName evidence="1">Uncharacterized protein</fullName>
    </submittedName>
</protein>
<dbReference type="EMBL" id="UINC01042718">
    <property type="protein sequence ID" value="SVB45725.1"/>
    <property type="molecule type" value="Genomic_DNA"/>
</dbReference>
<evidence type="ECO:0000313" key="1">
    <source>
        <dbReference type="EMBL" id="SVB45725.1"/>
    </source>
</evidence>
<sequence length="253" mass="29323">MLTRKTLFEVESLLSKSPPPSNDLKWVLMRKTKTIETRPGYSIHFKKGEIVPTSEDLLKRLVSEGSGKEVECPAAIKTEREEYRKAQDQSKLLENLERAVLDNDIDTLNRTNQSSSSKWRLTKHSVLKWINNNRTALQLRHFPKDIDDILVNKLLLSQPIPKTARPATNKAKMNRLREDYIFKATKKLKTSPDLQFSFFKHDHSFMNIIRSSKLPADKQPKDSTLQNWVREARKLANVKPSVGRPRTNYSEQQ</sequence>
<dbReference type="AlphaFoldDB" id="A0A382E5K2"/>
<name>A0A382E5K2_9ZZZZ</name>
<accession>A0A382E5K2</accession>
<gene>
    <name evidence="1" type="ORF">METZ01_LOCUS198579</name>
</gene>
<proteinExistence type="predicted"/>